<dbReference type="SUPFAM" id="SSF47473">
    <property type="entry name" value="EF-hand"/>
    <property type="match status" value="1"/>
</dbReference>
<proteinExistence type="predicted"/>
<dbReference type="PROSITE" id="PS00018">
    <property type="entry name" value="EF_HAND_1"/>
    <property type="match status" value="1"/>
</dbReference>
<dbReference type="InterPro" id="IPR002048">
    <property type="entry name" value="EF_hand_dom"/>
</dbReference>
<dbReference type="GO" id="GO:0005509">
    <property type="term" value="F:calcium ion binding"/>
    <property type="evidence" value="ECO:0007669"/>
    <property type="project" value="InterPro"/>
</dbReference>
<name>A0A182IJ12_ANOAO</name>
<sequence>MMELLIGLNNEKENHHEGEKPADETGEHHEEAQPYSDETLISLVDPIMDMMDKDHDGFITYTEYRQTENAQA</sequence>
<evidence type="ECO:0000313" key="2">
    <source>
        <dbReference type="EnsemblMetazoa" id="AATE000057-PA.1"/>
    </source>
</evidence>
<dbReference type="InterPro" id="IPR011992">
    <property type="entry name" value="EF-hand-dom_pair"/>
</dbReference>
<dbReference type="InterPro" id="IPR018247">
    <property type="entry name" value="EF_Hand_1_Ca_BS"/>
</dbReference>
<dbReference type="AlphaFoldDB" id="A0A182IJ12"/>
<dbReference type="VEuPathDB" id="VectorBase:AATE000057"/>
<dbReference type="PROSITE" id="PS50222">
    <property type="entry name" value="EF_HAND_2"/>
    <property type="match status" value="1"/>
</dbReference>
<reference evidence="2" key="1">
    <citation type="submission" date="2022-08" db="UniProtKB">
        <authorList>
            <consortium name="EnsemblMetazoa"/>
        </authorList>
    </citation>
    <scope>IDENTIFICATION</scope>
    <source>
        <strain evidence="2">EBRO</strain>
    </source>
</reference>
<dbReference type="Gene3D" id="1.10.238.10">
    <property type="entry name" value="EF-hand"/>
    <property type="match status" value="1"/>
</dbReference>
<protein>
    <submittedName>
        <fullName evidence="2">Uncharacterized protein</fullName>
    </submittedName>
</protein>
<feature type="region of interest" description="Disordered" evidence="1">
    <location>
        <begin position="1"/>
        <end position="36"/>
    </location>
</feature>
<accession>A0A182IJ12</accession>
<dbReference type="EnsemblMetazoa" id="AATE000057-RA">
    <property type="protein sequence ID" value="AATE000057-PA.1"/>
    <property type="gene ID" value="AATE000057"/>
</dbReference>
<feature type="compositionally biased region" description="Basic and acidic residues" evidence="1">
    <location>
        <begin position="10"/>
        <end position="32"/>
    </location>
</feature>
<evidence type="ECO:0000256" key="1">
    <source>
        <dbReference type="SAM" id="MobiDB-lite"/>
    </source>
</evidence>
<organism evidence="2">
    <name type="scientific">Anopheles atroparvus</name>
    <name type="common">European mosquito</name>
    <dbReference type="NCBI Taxonomy" id="41427"/>
    <lineage>
        <taxon>Eukaryota</taxon>
        <taxon>Metazoa</taxon>
        <taxon>Ecdysozoa</taxon>
        <taxon>Arthropoda</taxon>
        <taxon>Hexapoda</taxon>
        <taxon>Insecta</taxon>
        <taxon>Pterygota</taxon>
        <taxon>Neoptera</taxon>
        <taxon>Endopterygota</taxon>
        <taxon>Diptera</taxon>
        <taxon>Nematocera</taxon>
        <taxon>Culicoidea</taxon>
        <taxon>Culicidae</taxon>
        <taxon>Anophelinae</taxon>
        <taxon>Anopheles</taxon>
    </lineage>
</organism>